<keyword evidence="3" id="KW-1185">Reference proteome</keyword>
<accession>A0ABR2GXI7</accession>
<evidence type="ECO:0000256" key="1">
    <source>
        <dbReference type="SAM" id="MobiDB-lite"/>
    </source>
</evidence>
<comment type="caution">
    <text evidence="2">The sequence shown here is derived from an EMBL/GenBank/DDBJ whole genome shotgun (WGS) entry which is preliminary data.</text>
</comment>
<evidence type="ECO:0000313" key="2">
    <source>
        <dbReference type="EMBL" id="KAK8838366.1"/>
    </source>
</evidence>
<dbReference type="EMBL" id="JAPFFF010000055">
    <property type="protein sequence ID" value="KAK8838366.1"/>
    <property type="molecule type" value="Genomic_DNA"/>
</dbReference>
<reference evidence="2 3" key="1">
    <citation type="submission" date="2024-04" db="EMBL/GenBank/DDBJ databases">
        <title>Tritrichomonas musculus Genome.</title>
        <authorList>
            <person name="Alves-Ferreira E."/>
            <person name="Grigg M."/>
            <person name="Lorenzi H."/>
            <person name="Galac M."/>
        </authorList>
    </citation>
    <scope>NUCLEOTIDE SEQUENCE [LARGE SCALE GENOMIC DNA]</scope>
    <source>
        <strain evidence="2 3">EAF2021</strain>
    </source>
</reference>
<proteinExistence type="predicted"/>
<evidence type="ECO:0000313" key="3">
    <source>
        <dbReference type="Proteomes" id="UP001470230"/>
    </source>
</evidence>
<sequence length="234" mass="27136">MSDDLNESQKVLQELDADEYYNISGLISKLQMGNMKYKSRLRGRKLREEKQRRRAAARASKSQPDDEKQQLGDQDEASRAQDRYAEEERIRREREAKITKSAADYVNHKNANISIEIDVDDIEEEEDEPDQIFDRDLYLQIESAFFPPKSKKKNNNIAKDINQLDFAFLQKDLDDSTNKFMLNVLFGDAFKKINHQQSVLADRSLKKCVTEKTMGRFKIIGPLLEGAANQKNQI</sequence>
<dbReference type="Proteomes" id="UP001470230">
    <property type="component" value="Unassembled WGS sequence"/>
</dbReference>
<protein>
    <submittedName>
        <fullName evidence="2">Uncharacterized protein</fullName>
    </submittedName>
</protein>
<feature type="compositionally biased region" description="Basic and acidic residues" evidence="1">
    <location>
        <begin position="63"/>
        <end position="92"/>
    </location>
</feature>
<name>A0ABR2GXI7_9EUKA</name>
<gene>
    <name evidence="2" type="ORF">M9Y10_032991</name>
</gene>
<feature type="region of interest" description="Disordered" evidence="1">
    <location>
        <begin position="38"/>
        <end position="92"/>
    </location>
</feature>
<organism evidence="2 3">
    <name type="scientific">Tritrichomonas musculus</name>
    <dbReference type="NCBI Taxonomy" id="1915356"/>
    <lineage>
        <taxon>Eukaryota</taxon>
        <taxon>Metamonada</taxon>
        <taxon>Parabasalia</taxon>
        <taxon>Tritrichomonadida</taxon>
        <taxon>Tritrichomonadidae</taxon>
        <taxon>Tritrichomonas</taxon>
    </lineage>
</organism>